<evidence type="ECO:0000313" key="2">
    <source>
        <dbReference type="Proteomes" id="UP000197092"/>
    </source>
</evidence>
<evidence type="ECO:0000313" key="1">
    <source>
        <dbReference type="EMBL" id="ASI88410.1"/>
    </source>
</evidence>
<sequence>MPNNMDFEDGIDNEAKNWLIHEPEELRDIMTDIPFSVEGNSAATRIPILKFNETNIKKRQKALFYKKSVI</sequence>
<proteinExistence type="predicted"/>
<accession>A0AAN1KLH9</accession>
<dbReference type="RefSeq" id="WP_088875879.1">
    <property type="nucleotide sequence ID" value="NZ_CP018308.1"/>
</dbReference>
<organism evidence="1 2">
    <name type="scientific">Vibrio mediterranei</name>
    <dbReference type="NCBI Taxonomy" id="689"/>
    <lineage>
        <taxon>Bacteria</taxon>
        <taxon>Pseudomonadati</taxon>
        <taxon>Pseudomonadota</taxon>
        <taxon>Gammaproteobacteria</taxon>
        <taxon>Vibrionales</taxon>
        <taxon>Vibrionaceae</taxon>
        <taxon>Vibrio</taxon>
    </lineage>
</organism>
<name>A0AAN1KLH9_9VIBR</name>
<protein>
    <submittedName>
        <fullName evidence="1">Uncharacterized protein</fullName>
    </submittedName>
</protein>
<gene>
    <name evidence="1" type="ORF">BSZ05_00510</name>
</gene>
<dbReference type="AlphaFoldDB" id="A0AAN1KLH9"/>
<reference evidence="2" key="1">
    <citation type="submission" date="2016-12" db="EMBL/GenBank/DDBJ databases">
        <title>Comparative genomic analysis reveals the diversity, evolution, and environmental adaptation strategies of the genus Vibrio.</title>
        <authorList>
            <person name="Lin H."/>
            <person name="Wang X."/>
            <person name="Zhang X.-H."/>
        </authorList>
    </citation>
    <scope>NUCLEOTIDE SEQUENCE [LARGE SCALE GENOMIC DNA]</scope>
    <source>
        <strain evidence="2">QT6D1</strain>
    </source>
</reference>
<dbReference type="EMBL" id="CP018308">
    <property type="protein sequence ID" value="ASI88410.1"/>
    <property type="molecule type" value="Genomic_DNA"/>
</dbReference>
<dbReference type="KEGG" id="vsh:BSZ05_00510"/>
<dbReference type="Proteomes" id="UP000197092">
    <property type="component" value="Chromosome 1"/>
</dbReference>